<proteinExistence type="predicted"/>
<reference evidence="2 3" key="1">
    <citation type="journal article" date="2020" name="Microorganisms">
        <title>Osmotic Adaptation and Compatible Solute Biosynthesis of Phototrophic Bacteria as Revealed from Genome Analyses.</title>
        <authorList>
            <person name="Imhoff J.F."/>
            <person name="Rahn T."/>
            <person name="Kunzel S."/>
            <person name="Keller A."/>
            <person name="Neulinger S.C."/>
        </authorList>
    </citation>
    <scope>NUCLEOTIDE SEQUENCE [LARGE SCALE GENOMIC DNA]</scope>
    <source>
        <strain evidence="2 3">DSM 6210</strain>
    </source>
</reference>
<accession>A0ABS1CD04</accession>
<dbReference type="SUPFAM" id="SSF51905">
    <property type="entry name" value="FAD/NAD(P)-binding domain"/>
    <property type="match status" value="1"/>
</dbReference>
<evidence type="ECO:0000313" key="2">
    <source>
        <dbReference type="EMBL" id="MBK1629780.1"/>
    </source>
</evidence>
<comment type="caution">
    <text evidence="2">The sequence shown here is derived from an EMBL/GenBank/DDBJ whole genome shotgun (WGS) entry which is preliminary data.</text>
</comment>
<dbReference type="Pfam" id="PF07992">
    <property type="entry name" value="Pyr_redox_2"/>
    <property type="match status" value="1"/>
</dbReference>
<feature type="domain" description="FAD/NAD(P)-binding" evidence="1">
    <location>
        <begin position="6"/>
        <end position="151"/>
    </location>
</feature>
<dbReference type="RefSeq" id="WP_200234071.1">
    <property type="nucleotide sequence ID" value="NZ_NRRV01000005.1"/>
</dbReference>
<gene>
    <name evidence="2" type="ORF">CKO31_03290</name>
</gene>
<organism evidence="2 3">
    <name type="scientific">Thiohalocapsa halophila</name>
    <dbReference type="NCBI Taxonomy" id="69359"/>
    <lineage>
        <taxon>Bacteria</taxon>
        <taxon>Pseudomonadati</taxon>
        <taxon>Pseudomonadota</taxon>
        <taxon>Gammaproteobacteria</taxon>
        <taxon>Chromatiales</taxon>
        <taxon>Chromatiaceae</taxon>
        <taxon>Thiohalocapsa</taxon>
    </lineage>
</organism>
<dbReference type="PANTHER" id="PTHR43014">
    <property type="entry name" value="MERCURIC REDUCTASE"/>
    <property type="match status" value="1"/>
</dbReference>
<dbReference type="EMBL" id="NRRV01000005">
    <property type="protein sequence ID" value="MBK1629780.1"/>
    <property type="molecule type" value="Genomic_DNA"/>
</dbReference>
<evidence type="ECO:0000313" key="3">
    <source>
        <dbReference type="Proteomes" id="UP000748752"/>
    </source>
</evidence>
<dbReference type="InterPro" id="IPR023753">
    <property type="entry name" value="FAD/NAD-binding_dom"/>
</dbReference>
<dbReference type="Proteomes" id="UP000748752">
    <property type="component" value="Unassembled WGS sequence"/>
</dbReference>
<dbReference type="PANTHER" id="PTHR43014:SF4">
    <property type="entry name" value="PYRIDINE NUCLEOTIDE-DISULFIDE OXIDOREDUCTASE RCLA-RELATED"/>
    <property type="match status" value="1"/>
</dbReference>
<dbReference type="PRINTS" id="PR00411">
    <property type="entry name" value="PNDRDTASEI"/>
</dbReference>
<name>A0ABS1CD04_9GAMM</name>
<dbReference type="InterPro" id="IPR036188">
    <property type="entry name" value="FAD/NAD-bd_sf"/>
</dbReference>
<keyword evidence="3" id="KW-1185">Reference proteome</keyword>
<sequence>MTTHVKVAVIGAGHAGLNAIKEIRKVTDDWVLINGGPLGTTCARIGCMPSKVAIHLADTYKQRDKLERYGVSGGDALALDRPAALEHVRDLRDTFVDLVLANTTDEMDADHLIEGYAELLDPQRLRVGDREITADAVIVATGARSVVPPAWTADFGDGILTVDNVFEQTELPASA</sequence>
<dbReference type="Gene3D" id="3.50.50.60">
    <property type="entry name" value="FAD/NAD(P)-binding domain"/>
    <property type="match status" value="2"/>
</dbReference>
<evidence type="ECO:0000259" key="1">
    <source>
        <dbReference type="Pfam" id="PF07992"/>
    </source>
</evidence>
<protein>
    <recommendedName>
        <fullName evidence="1">FAD/NAD(P)-binding domain-containing protein</fullName>
    </recommendedName>
</protein>